<reference evidence="3" key="1">
    <citation type="submission" date="2016-10" db="EMBL/GenBank/DDBJ databases">
        <authorList>
            <person name="Varghese N."/>
            <person name="Submissions S."/>
        </authorList>
    </citation>
    <scope>NUCLEOTIDE SEQUENCE [LARGE SCALE GENOMIC DNA]</scope>
    <source>
        <strain evidence="3">ATCC 700379</strain>
    </source>
</reference>
<protein>
    <recommendedName>
        <fullName evidence="1">Deacetylase PdaC domain-containing protein</fullName>
    </recommendedName>
</protein>
<dbReference type="STRING" id="269670.SAMN02982927_02553"/>
<dbReference type="Gene3D" id="3.30.565.40">
    <property type="entry name" value="Fervidobacterium nodosum Rt17-B1 like"/>
    <property type="match status" value="1"/>
</dbReference>
<dbReference type="InterPro" id="IPR025303">
    <property type="entry name" value="PdaC"/>
</dbReference>
<evidence type="ECO:0000313" key="2">
    <source>
        <dbReference type="EMBL" id="SFG71659.1"/>
    </source>
</evidence>
<dbReference type="Pfam" id="PF13739">
    <property type="entry name" value="PdaC"/>
    <property type="match status" value="1"/>
</dbReference>
<dbReference type="Proteomes" id="UP000198752">
    <property type="component" value="Unassembled WGS sequence"/>
</dbReference>
<name>A0A1I2U5E6_9BACL</name>
<sequence>MKRRVFFLTALALIFIAFLIYLFTAVQHQETSVPRFTKHHYSGERLLLYPQVQGINKKAAARINETLEKAGQNSYKNALNLKRAGTFTKDSRYSYNSAYNVINNKNGKLSILYRDYMYTGGSNGSLYITMYNFDLSTGQQYEIKDILKTSAQYEKVKKYAFNYLSTHDPYAKSVSKLSDFTVNKATQISLYDHGIYLVFQDGEVKSYPDGYLFIKIPESVYQ</sequence>
<dbReference type="RefSeq" id="WP_177184782.1">
    <property type="nucleotide sequence ID" value="NZ_FOOY01000018.1"/>
</dbReference>
<evidence type="ECO:0000259" key="1">
    <source>
        <dbReference type="Pfam" id="PF13739"/>
    </source>
</evidence>
<feature type="domain" description="Deacetylase PdaC" evidence="1">
    <location>
        <begin position="49"/>
        <end position="125"/>
    </location>
</feature>
<proteinExistence type="predicted"/>
<organism evidence="2 3">
    <name type="scientific">Sporolactobacillus nakayamae</name>
    <dbReference type="NCBI Taxonomy" id="269670"/>
    <lineage>
        <taxon>Bacteria</taxon>
        <taxon>Bacillati</taxon>
        <taxon>Bacillota</taxon>
        <taxon>Bacilli</taxon>
        <taxon>Bacillales</taxon>
        <taxon>Sporolactobacillaceae</taxon>
        <taxon>Sporolactobacillus</taxon>
    </lineage>
</organism>
<keyword evidence="3" id="KW-1185">Reference proteome</keyword>
<gene>
    <name evidence="2" type="ORF">SAMN02982927_02553</name>
</gene>
<dbReference type="EMBL" id="FOOY01000018">
    <property type="protein sequence ID" value="SFG71659.1"/>
    <property type="molecule type" value="Genomic_DNA"/>
</dbReference>
<accession>A0A1I2U5E6</accession>
<dbReference type="AlphaFoldDB" id="A0A1I2U5E6"/>
<evidence type="ECO:0000313" key="3">
    <source>
        <dbReference type="Proteomes" id="UP000198752"/>
    </source>
</evidence>